<dbReference type="GO" id="GO:0004366">
    <property type="term" value="F:glycerol-3-phosphate O-acyltransferase activity"/>
    <property type="evidence" value="ECO:0007669"/>
    <property type="project" value="TreeGrafter"/>
</dbReference>
<keyword evidence="9" id="KW-1185">Reference proteome</keyword>
<proteinExistence type="inferred from homology"/>
<organism evidence="8 9">
    <name type="scientific">Caerostris darwini</name>
    <dbReference type="NCBI Taxonomy" id="1538125"/>
    <lineage>
        <taxon>Eukaryota</taxon>
        <taxon>Metazoa</taxon>
        <taxon>Ecdysozoa</taxon>
        <taxon>Arthropoda</taxon>
        <taxon>Chelicerata</taxon>
        <taxon>Arachnida</taxon>
        <taxon>Araneae</taxon>
        <taxon>Araneomorphae</taxon>
        <taxon>Entelegynae</taxon>
        <taxon>Araneoidea</taxon>
        <taxon>Araneidae</taxon>
        <taxon>Caerostris</taxon>
    </lineage>
</organism>
<dbReference type="GO" id="GO:0012505">
    <property type="term" value="C:endomembrane system"/>
    <property type="evidence" value="ECO:0007669"/>
    <property type="project" value="UniProtKB-SubCell"/>
</dbReference>
<gene>
    <name evidence="8" type="primary">Gnpat</name>
    <name evidence="8" type="ORF">CDAR_36791</name>
</gene>
<evidence type="ECO:0000256" key="6">
    <source>
        <dbReference type="PIRNR" id="PIRNR000437"/>
    </source>
</evidence>
<keyword evidence="3 6" id="KW-0808">Transferase</keyword>
<evidence type="ECO:0000259" key="7">
    <source>
        <dbReference type="SMART" id="SM00563"/>
    </source>
</evidence>
<protein>
    <submittedName>
        <fullName evidence="8">Dihydroxyacetone phosphate acyltransferase</fullName>
    </submittedName>
</protein>
<dbReference type="PANTHER" id="PTHR12563:SF17">
    <property type="entry name" value="DIHYDROXYACETONE PHOSPHATE ACYLTRANSFERASE"/>
    <property type="match status" value="1"/>
</dbReference>
<evidence type="ECO:0000256" key="5">
    <source>
        <dbReference type="ARBA" id="ARBA00023315"/>
    </source>
</evidence>
<dbReference type="GO" id="GO:0019432">
    <property type="term" value="P:triglyceride biosynthetic process"/>
    <property type="evidence" value="ECO:0007669"/>
    <property type="project" value="TreeGrafter"/>
</dbReference>
<comment type="caution">
    <text evidence="8">The sequence shown here is derived from an EMBL/GenBank/DDBJ whole genome shotgun (WGS) entry which is preliminary data.</text>
</comment>
<dbReference type="Pfam" id="PF19277">
    <property type="entry name" value="GPAT_C"/>
    <property type="match status" value="1"/>
</dbReference>
<evidence type="ECO:0000256" key="3">
    <source>
        <dbReference type="ARBA" id="ARBA00022679"/>
    </source>
</evidence>
<dbReference type="InterPro" id="IPR041728">
    <property type="entry name" value="GPAT/DHAPAT_LPLAT"/>
</dbReference>
<evidence type="ECO:0000313" key="8">
    <source>
        <dbReference type="EMBL" id="GIY61753.1"/>
    </source>
</evidence>
<dbReference type="InterPro" id="IPR022284">
    <property type="entry name" value="GPAT/DHAPAT"/>
</dbReference>
<dbReference type="CDD" id="cd07993">
    <property type="entry name" value="LPLAT_DHAPAT-like"/>
    <property type="match status" value="1"/>
</dbReference>
<dbReference type="GO" id="GO:0006631">
    <property type="term" value="P:fatty acid metabolic process"/>
    <property type="evidence" value="ECO:0007669"/>
    <property type="project" value="TreeGrafter"/>
</dbReference>
<keyword evidence="4" id="KW-0472">Membrane</keyword>
<keyword evidence="5 6" id="KW-0012">Acyltransferase</keyword>
<dbReference type="InterPro" id="IPR045520">
    <property type="entry name" value="GPAT/DHAPAT_C"/>
</dbReference>
<dbReference type="AlphaFoldDB" id="A0AAV4UVJ5"/>
<comment type="similarity">
    <text evidence="2 6">Belongs to the GPAT/DAPAT family.</text>
</comment>
<sequence length="673" mass="77384">MCSLNGGNFIDILEDRRKTSDIGWALKTWNVPPCRHSLKRTPPEIKKHVLSSEKIKSLIKQLSEEKGCTEEEIEEQARDIIDEMSHNFSFKVIRFFGYVLSKFMKSVYGRIFVNKKGMEKIASISNQYPVLFLPTHRSYADFLLVSYVCFYFNLPVPVIAAGLDFLGLKYLSFLLRGAGAFFIRRSFVGDRLYKELFSEYVQTHIEGCEFPIEFFIEGTRSRSAKSLVPKLGMLQVILDMYFSSRVSDIIVVPISISYDRTLEEMLYAYELLGVPKPKESTKGLIKARKVMSDFHGDVYVRFGEQISLREYFRNYDRSVHNLHPRDLSVTLKKEQLLCRDLANYVIRMHQCNLLISPFPIISLVISQPAVVRAGGVHIDVLVDYVYWLEELIRRTGATICASGETLTESLIQVVQCHSNIVQLDENLHVSFKDALIQSSTSHIPRLRNNTVKYAIPAMLGYHYGNQVIQLLTHVSMISLAMTCNGNDISVQDTIFHRYKNLRRLLQREFVFERETEEKDFMHALRSLKEENIISMEGSNLMPLPTAIDKFEFLSSLLLHFLESYYVICQYFLHSEQEFHPPCKKLSLQCQGYIENALLENSISDYRCLSLDIVNNCLAFLVSQHALSTISKDGESLMHPNHPNISNILLDLEVFLPAFEKNNYSRLSLPAAKL</sequence>
<dbReference type="PIRSF" id="PIRSF000437">
    <property type="entry name" value="GPAT_DHAPAT"/>
    <property type="match status" value="1"/>
</dbReference>
<dbReference type="GO" id="GO:0008654">
    <property type="term" value="P:phospholipid biosynthetic process"/>
    <property type="evidence" value="ECO:0007669"/>
    <property type="project" value="TreeGrafter"/>
</dbReference>
<dbReference type="Proteomes" id="UP001054837">
    <property type="component" value="Unassembled WGS sequence"/>
</dbReference>
<dbReference type="GO" id="GO:0008611">
    <property type="term" value="P:ether lipid biosynthetic process"/>
    <property type="evidence" value="ECO:0007669"/>
    <property type="project" value="TreeGrafter"/>
</dbReference>
<name>A0AAV4UVJ5_9ARAC</name>
<evidence type="ECO:0000313" key="9">
    <source>
        <dbReference type="Proteomes" id="UP001054837"/>
    </source>
</evidence>
<reference evidence="8 9" key="1">
    <citation type="submission" date="2021-06" db="EMBL/GenBank/DDBJ databases">
        <title>Caerostris darwini draft genome.</title>
        <authorList>
            <person name="Kono N."/>
            <person name="Arakawa K."/>
        </authorList>
    </citation>
    <scope>NUCLEOTIDE SEQUENCE [LARGE SCALE GENOMIC DNA]</scope>
</reference>
<dbReference type="Pfam" id="PF01553">
    <property type="entry name" value="Acyltransferase"/>
    <property type="match status" value="1"/>
</dbReference>
<evidence type="ECO:0000256" key="4">
    <source>
        <dbReference type="ARBA" id="ARBA00023136"/>
    </source>
</evidence>
<dbReference type="SUPFAM" id="SSF69593">
    <property type="entry name" value="Glycerol-3-phosphate (1)-acyltransferase"/>
    <property type="match status" value="1"/>
</dbReference>
<comment type="subcellular location">
    <subcellularLocation>
        <location evidence="1">Endomembrane system</location>
        <topology evidence="1">Peripheral membrane protein</topology>
    </subcellularLocation>
</comment>
<evidence type="ECO:0000256" key="1">
    <source>
        <dbReference type="ARBA" id="ARBA00004184"/>
    </source>
</evidence>
<evidence type="ECO:0000256" key="2">
    <source>
        <dbReference type="ARBA" id="ARBA00007937"/>
    </source>
</evidence>
<dbReference type="GO" id="GO:0016287">
    <property type="term" value="F:glycerone-phosphate O-acyltransferase activity"/>
    <property type="evidence" value="ECO:0007669"/>
    <property type="project" value="TreeGrafter"/>
</dbReference>
<dbReference type="InterPro" id="IPR002123">
    <property type="entry name" value="Plipid/glycerol_acylTrfase"/>
</dbReference>
<dbReference type="SMART" id="SM00563">
    <property type="entry name" value="PlsC"/>
    <property type="match status" value="1"/>
</dbReference>
<feature type="domain" description="Phospholipid/glycerol acyltransferase" evidence="7">
    <location>
        <begin position="130"/>
        <end position="259"/>
    </location>
</feature>
<dbReference type="PANTHER" id="PTHR12563">
    <property type="entry name" value="GLYCEROL-3-PHOSPHATE ACYLTRANSFERASE"/>
    <property type="match status" value="1"/>
</dbReference>
<dbReference type="EMBL" id="BPLQ01011974">
    <property type="protein sequence ID" value="GIY61753.1"/>
    <property type="molecule type" value="Genomic_DNA"/>
</dbReference>
<dbReference type="GO" id="GO:0031966">
    <property type="term" value="C:mitochondrial membrane"/>
    <property type="evidence" value="ECO:0007669"/>
    <property type="project" value="TreeGrafter"/>
</dbReference>
<accession>A0AAV4UVJ5</accession>
<dbReference type="GO" id="GO:0005778">
    <property type="term" value="C:peroxisomal membrane"/>
    <property type="evidence" value="ECO:0007669"/>
    <property type="project" value="TreeGrafter"/>
</dbReference>